<sequence length="284" mass="29960">MKRTWTVLIIALALVAAACGGSDNTTTPADDGNAVACGVDDLALKTPGTLTVATGEPVFPPWMEDDDPTNGEGFESAVVYAVATEMGISNVEWVRTEFDAAISAGEKDYDFNIQQYSITEERDQIVDFSRPYYSAKQALVGFNAGVVAEGATVADLKDLRFGAAIGTTSLSYIDDVIKPTTAAAVYNDTVDAKSALEAGQIDVLVMDLPTAYYITAVEIEGSEIVGVLPGLTAAPEELGMLFEEGSKLVPCVNKALDSLDADGTLAKLETQWLNQGGDITVIQP</sequence>
<dbReference type="InterPro" id="IPR001638">
    <property type="entry name" value="Solute-binding_3/MltF_N"/>
</dbReference>
<dbReference type="PANTHER" id="PTHR35936">
    <property type="entry name" value="MEMBRANE-BOUND LYTIC MUREIN TRANSGLYCOSYLASE F"/>
    <property type="match status" value="1"/>
</dbReference>
<accession>A0A3B0SQY1</accession>
<evidence type="ECO:0000256" key="1">
    <source>
        <dbReference type="ARBA" id="ARBA00022729"/>
    </source>
</evidence>
<dbReference type="SMART" id="SM00062">
    <property type="entry name" value="PBPb"/>
    <property type="match status" value="1"/>
</dbReference>
<dbReference type="Gene3D" id="3.40.190.10">
    <property type="entry name" value="Periplasmic binding protein-like II"/>
    <property type="match status" value="2"/>
</dbReference>
<dbReference type="SUPFAM" id="SSF53850">
    <property type="entry name" value="Periplasmic binding protein-like II"/>
    <property type="match status" value="1"/>
</dbReference>
<dbReference type="CDD" id="cd13530">
    <property type="entry name" value="PBP2_peptides_like"/>
    <property type="match status" value="1"/>
</dbReference>
<dbReference type="Pfam" id="PF00497">
    <property type="entry name" value="SBP_bac_3"/>
    <property type="match status" value="1"/>
</dbReference>
<organism evidence="3">
    <name type="scientific">hydrothermal vent metagenome</name>
    <dbReference type="NCBI Taxonomy" id="652676"/>
    <lineage>
        <taxon>unclassified sequences</taxon>
        <taxon>metagenomes</taxon>
        <taxon>ecological metagenomes</taxon>
    </lineage>
</organism>
<reference evidence="3" key="1">
    <citation type="submission" date="2018-06" db="EMBL/GenBank/DDBJ databases">
        <authorList>
            <person name="Zhirakovskaya E."/>
        </authorList>
    </citation>
    <scope>NUCLEOTIDE SEQUENCE</scope>
</reference>
<feature type="domain" description="Solute-binding protein family 3/N-terminal" evidence="2">
    <location>
        <begin position="49"/>
        <end position="276"/>
    </location>
</feature>
<protein>
    <recommendedName>
        <fullName evidence="2">Solute-binding protein family 3/N-terminal domain-containing protein</fullName>
    </recommendedName>
</protein>
<name>A0A3B0SQY1_9ZZZZ</name>
<gene>
    <name evidence="3" type="ORF">MNBD_ACTINO02-480</name>
</gene>
<dbReference type="AlphaFoldDB" id="A0A3B0SQY1"/>
<dbReference type="PROSITE" id="PS51257">
    <property type="entry name" value="PROKAR_LIPOPROTEIN"/>
    <property type="match status" value="1"/>
</dbReference>
<evidence type="ECO:0000313" key="3">
    <source>
        <dbReference type="EMBL" id="VAW06543.1"/>
    </source>
</evidence>
<dbReference type="EMBL" id="UOEK01000357">
    <property type="protein sequence ID" value="VAW06543.1"/>
    <property type="molecule type" value="Genomic_DNA"/>
</dbReference>
<dbReference type="PANTHER" id="PTHR35936:SF17">
    <property type="entry name" value="ARGININE-BINDING EXTRACELLULAR PROTEIN ARTP"/>
    <property type="match status" value="1"/>
</dbReference>
<evidence type="ECO:0000259" key="2">
    <source>
        <dbReference type="SMART" id="SM00062"/>
    </source>
</evidence>
<proteinExistence type="predicted"/>
<keyword evidence="1" id="KW-0732">Signal</keyword>